<organism evidence="8 9">
    <name type="scientific">Streptomyces chilikensis</name>
    <dbReference type="NCBI Taxonomy" id="1194079"/>
    <lineage>
        <taxon>Bacteria</taxon>
        <taxon>Bacillati</taxon>
        <taxon>Actinomycetota</taxon>
        <taxon>Actinomycetes</taxon>
        <taxon>Kitasatosporales</taxon>
        <taxon>Streptomycetaceae</taxon>
        <taxon>Streptomyces</taxon>
    </lineage>
</organism>
<comment type="cofactor">
    <cofactor evidence="1">
        <name>Mg(2+)</name>
        <dbReference type="ChEBI" id="CHEBI:18420"/>
    </cofactor>
</comment>
<sequence>MILEPLHLTPDRDIPGPVLTELTALYASNREFHALSGGDEFPDPDDIRPEQVAAALADELADPDIEVLLARSAGRLVGLAVTLAHHPDPADPDPWIGLLMVDATVHRQGLGRRLAAAVEARLFAGGRTAVRLAVLDSTPDSLAFWAALGYQLIGHRVDRRYHRPCSVLRKPLQDPRNPRMPRAAARVAVVTPDPDRAVLLLRYDNPGTGPYWALPGGGLEPGESPLQGATREVREETGWSDVTPGPLLCVWEHDFPYRGVPVRQHEHVYLARAPRRDLTGDLADAHAADAILAWRWWSLEELAATGETIWPPRLALLVAGATATDAQAPS</sequence>
<evidence type="ECO:0000259" key="7">
    <source>
        <dbReference type="PROSITE" id="PS51462"/>
    </source>
</evidence>
<protein>
    <submittedName>
        <fullName evidence="8">Bifunctional GNAT family N-acetyltransferase/NUDIX hydrolase</fullName>
    </submittedName>
</protein>
<dbReference type="Gene3D" id="3.90.79.10">
    <property type="entry name" value="Nucleoside Triphosphate Pyrophosphohydrolase"/>
    <property type="match status" value="1"/>
</dbReference>
<dbReference type="InterPro" id="IPR015797">
    <property type="entry name" value="NUDIX_hydrolase-like_dom_sf"/>
</dbReference>
<evidence type="ECO:0000256" key="1">
    <source>
        <dbReference type="ARBA" id="ARBA00001946"/>
    </source>
</evidence>
<evidence type="ECO:0000256" key="5">
    <source>
        <dbReference type="RuleBase" id="RU003476"/>
    </source>
</evidence>
<dbReference type="InterPro" id="IPR020084">
    <property type="entry name" value="NUDIX_hydrolase_CS"/>
</dbReference>
<dbReference type="Pfam" id="PF00583">
    <property type="entry name" value="Acetyltransf_1"/>
    <property type="match status" value="1"/>
</dbReference>
<evidence type="ECO:0000256" key="2">
    <source>
        <dbReference type="ARBA" id="ARBA00005582"/>
    </source>
</evidence>
<dbReference type="GO" id="GO:0016787">
    <property type="term" value="F:hydrolase activity"/>
    <property type="evidence" value="ECO:0007669"/>
    <property type="project" value="UniProtKB-KW"/>
</dbReference>
<dbReference type="PANTHER" id="PTHR43046">
    <property type="entry name" value="GDP-MANNOSE MANNOSYL HYDROLASE"/>
    <property type="match status" value="1"/>
</dbReference>
<dbReference type="InterPro" id="IPR020476">
    <property type="entry name" value="Nudix_hydrolase"/>
</dbReference>
<dbReference type="Pfam" id="PF00293">
    <property type="entry name" value="NUDIX"/>
    <property type="match status" value="1"/>
</dbReference>
<dbReference type="Gene3D" id="3.40.630.30">
    <property type="match status" value="1"/>
</dbReference>
<name>A0ABV3EJI9_9ACTN</name>
<accession>A0ABV3EJI9</accession>
<reference evidence="8 9" key="1">
    <citation type="submission" date="2024-06" db="EMBL/GenBank/DDBJ databases">
        <title>The Natural Products Discovery Center: Release of the First 8490 Sequenced Strains for Exploring Actinobacteria Biosynthetic Diversity.</title>
        <authorList>
            <person name="Kalkreuter E."/>
            <person name="Kautsar S.A."/>
            <person name="Yang D."/>
            <person name="Bader C.D."/>
            <person name="Teijaro C.N."/>
            <person name="Fluegel L."/>
            <person name="Davis C.M."/>
            <person name="Simpson J.R."/>
            <person name="Lauterbach L."/>
            <person name="Steele A.D."/>
            <person name="Gui C."/>
            <person name="Meng S."/>
            <person name="Li G."/>
            <person name="Viehrig K."/>
            <person name="Ye F."/>
            <person name="Su P."/>
            <person name="Kiefer A.F."/>
            <person name="Nichols A."/>
            <person name="Cepeda A.J."/>
            <person name="Yan W."/>
            <person name="Fan B."/>
            <person name="Jiang Y."/>
            <person name="Adhikari A."/>
            <person name="Zheng C.-J."/>
            <person name="Schuster L."/>
            <person name="Cowan T.M."/>
            <person name="Smanski M.J."/>
            <person name="Chevrette M.G."/>
            <person name="De Carvalho L.P.S."/>
            <person name="Shen B."/>
        </authorList>
    </citation>
    <scope>NUCLEOTIDE SEQUENCE [LARGE SCALE GENOMIC DNA]</scope>
    <source>
        <strain evidence="8 9">NPDC048117</strain>
    </source>
</reference>
<comment type="similarity">
    <text evidence="2 5">Belongs to the Nudix hydrolase family.</text>
</comment>
<dbReference type="CDD" id="cd04685">
    <property type="entry name" value="NUDIX_Hydrolase"/>
    <property type="match status" value="1"/>
</dbReference>
<evidence type="ECO:0000256" key="3">
    <source>
        <dbReference type="ARBA" id="ARBA00022801"/>
    </source>
</evidence>
<dbReference type="PANTHER" id="PTHR43046:SF12">
    <property type="entry name" value="GDP-MANNOSE MANNOSYL HYDROLASE"/>
    <property type="match status" value="1"/>
</dbReference>
<dbReference type="PROSITE" id="PS51186">
    <property type="entry name" value="GNAT"/>
    <property type="match status" value="1"/>
</dbReference>
<dbReference type="PROSITE" id="PS00893">
    <property type="entry name" value="NUDIX_BOX"/>
    <property type="match status" value="1"/>
</dbReference>
<evidence type="ECO:0000259" key="6">
    <source>
        <dbReference type="PROSITE" id="PS51186"/>
    </source>
</evidence>
<dbReference type="PROSITE" id="PS51462">
    <property type="entry name" value="NUDIX"/>
    <property type="match status" value="1"/>
</dbReference>
<dbReference type="InterPro" id="IPR000086">
    <property type="entry name" value="NUDIX_hydrolase_dom"/>
</dbReference>
<dbReference type="SUPFAM" id="SSF55729">
    <property type="entry name" value="Acyl-CoA N-acyltransferases (Nat)"/>
    <property type="match status" value="1"/>
</dbReference>
<dbReference type="InterPro" id="IPR000182">
    <property type="entry name" value="GNAT_dom"/>
</dbReference>
<comment type="caution">
    <text evidence="8">The sequence shown here is derived from an EMBL/GenBank/DDBJ whole genome shotgun (WGS) entry which is preliminary data.</text>
</comment>
<dbReference type="EMBL" id="JBEZNA010000004">
    <property type="protein sequence ID" value="MEU9576349.1"/>
    <property type="molecule type" value="Genomic_DNA"/>
</dbReference>
<dbReference type="PRINTS" id="PR00502">
    <property type="entry name" value="NUDIXFAMILY"/>
</dbReference>
<evidence type="ECO:0000313" key="8">
    <source>
        <dbReference type="EMBL" id="MEU9576349.1"/>
    </source>
</evidence>
<keyword evidence="4" id="KW-0460">Magnesium</keyword>
<dbReference type="InterPro" id="IPR016181">
    <property type="entry name" value="Acyl_CoA_acyltransferase"/>
</dbReference>
<dbReference type="CDD" id="cd04301">
    <property type="entry name" value="NAT_SF"/>
    <property type="match status" value="1"/>
</dbReference>
<feature type="domain" description="Nudix hydrolase" evidence="7">
    <location>
        <begin position="180"/>
        <end position="320"/>
    </location>
</feature>
<evidence type="ECO:0000313" key="9">
    <source>
        <dbReference type="Proteomes" id="UP001551584"/>
    </source>
</evidence>
<evidence type="ECO:0000256" key="4">
    <source>
        <dbReference type="ARBA" id="ARBA00022842"/>
    </source>
</evidence>
<feature type="domain" description="N-acetyltransferase" evidence="6">
    <location>
        <begin position="30"/>
        <end position="173"/>
    </location>
</feature>
<dbReference type="RefSeq" id="WP_166021729.1">
    <property type="nucleotide sequence ID" value="NZ_JBEZNA010000004.1"/>
</dbReference>
<dbReference type="SUPFAM" id="SSF55811">
    <property type="entry name" value="Nudix"/>
    <property type="match status" value="1"/>
</dbReference>
<proteinExistence type="inferred from homology"/>
<keyword evidence="9" id="KW-1185">Reference proteome</keyword>
<gene>
    <name evidence="8" type="ORF">AB0D95_03495</name>
</gene>
<dbReference type="Proteomes" id="UP001551584">
    <property type="component" value="Unassembled WGS sequence"/>
</dbReference>
<keyword evidence="3 5" id="KW-0378">Hydrolase</keyword>